<proteinExistence type="predicted"/>
<keyword evidence="2" id="KW-1185">Reference proteome</keyword>
<accession>A0A840HQS5</accession>
<evidence type="ECO:0000313" key="2">
    <source>
        <dbReference type="Proteomes" id="UP000575068"/>
    </source>
</evidence>
<protein>
    <submittedName>
        <fullName evidence="1">Uncharacterized protein</fullName>
    </submittedName>
</protein>
<gene>
    <name evidence="1" type="ORF">HNQ99_000341</name>
</gene>
<dbReference type="Proteomes" id="UP000575068">
    <property type="component" value="Unassembled WGS sequence"/>
</dbReference>
<name>A0A840HQS5_9SPHN</name>
<dbReference type="AlphaFoldDB" id="A0A840HQS5"/>
<dbReference type="RefSeq" id="WP_246414329.1">
    <property type="nucleotide sequence ID" value="NZ_JACHOV010000001.1"/>
</dbReference>
<reference evidence="1 2" key="1">
    <citation type="submission" date="2020-08" db="EMBL/GenBank/DDBJ databases">
        <title>Genomic Encyclopedia of Type Strains, Phase IV (KMG-IV): sequencing the most valuable type-strain genomes for metagenomic binning, comparative biology and taxonomic classification.</title>
        <authorList>
            <person name="Goeker M."/>
        </authorList>
    </citation>
    <scope>NUCLEOTIDE SEQUENCE [LARGE SCALE GENOMIC DNA]</scope>
    <source>
        <strain evidence="1 2">DSM 7465</strain>
    </source>
</reference>
<organism evidence="1 2">
    <name type="scientific">Rhizorhapis suberifaciens</name>
    <name type="common">corky root of lettuce</name>
    <dbReference type="NCBI Taxonomy" id="13656"/>
    <lineage>
        <taxon>Bacteria</taxon>
        <taxon>Pseudomonadati</taxon>
        <taxon>Pseudomonadota</taxon>
        <taxon>Alphaproteobacteria</taxon>
        <taxon>Sphingomonadales</taxon>
        <taxon>Sphingomonadaceae</taxon>
        <taxon>Rhizorhapis</taxon>
    </lineage>
</organism>
<dbReference type="EMBL" id="JACHOV010000001">
    <property type="protein sequence ID" value="MBB4640061.1"/>
    <property type="molecule type" value="Genomic_DNA"/>
</dbReference>
<comment type="caution">
    <text evidence="1">The sequence shown here is derived from an EMBL/GenBank/DDBJ whole genome shotgun (WGS) entry which is preliminary data.</text>
</comment>
<sequence>MPSVAFLLFLLAPAGMGEAYALAGREYAQLTIQRRIIIRVPVLVTRRPGPAPQQEIEWKEKKAGRCLPMKNIVGAAIKEKDSVDLILSDQRRVRAKLDSCRSADFYQGFYMEPTGDELLCADRDVIHARSGAICEIEAFRRLVVEK</sequence>
<evidence type="ECO:0000313" key="1">
    <source>
        <dbReference type="EMBL" id="MBB4640061.1"/>
    </source>
</evidence>